<dbReference type="AlphaFoldDB" id="A0A9W9CKJ8"/>
<sequence>MSSLKEFFSRGDKDKLSPELTRALELLELPDIDALKKRFFSTDAFLKPWAVFRDSVLLLDPNSMPCATVIHSSEVTGGITRLEILWFYNQFDAGSLRYDPRADRNTFDYTPDRTIHGVIDKSKWGVREHEKLLYAGLLQEFKVGKRINPLGFEYFELLHICTAWEEVFVPIINVIRASYNVKGRRHYRRLALFIEDLRPSRLAFPEGNVGMPEGGPISPTPFRVLSAPRKTISSEEPTPDKSGSSGGVLTKKDYDETEKELRVTYPQYGGLVERPKFRFNMDVWLADQRIRAGRRKVVQGHQEANESSRLPEGHPSPSTPKRRASLQVSRSPIKWFNHSTRRSSSLSTSKKLSEEEKSPLLGEARDLYNKDDAAPGSLSPEQGSPHVSKSPMKRFSNRLSRSFSLSTPKKVYKDEPESLPQGRLYNTEDAAYGSLSLDQKRIKEAKEQNVSSPASSDTVIRRPRHRALNEHREASEESLYTSIRNTNPFNEDTPGKGKAPQLRAEPGDPGYMPMGQRGVTQAVITAEEVRAIRARNRQGPPKPLPYVPALHAMPGDPHPEVPPRHIPWPGFESDDEGC</sequence>
<feature type="compositionally biased region" description="Low complexity" evidence="1">
    <location>
        <begin position="397"/>
        <end position="406"/>
    </location>
</feature>
<proteinExistence type="predicted"/>
<feature type="compositionally biased region" description="Basic and acidic residues" evidence="1">
    <location>
        <begin position="438"/>
        <end position="447"/>
    </location>
</feature>
<feature type="region of interest" description="Disordered" evidence="1">
    <location>
        <begin position="532"/>
        <end position="578"/>
    </location>
</feature>
<feature type="compositionally biased region" description="Polar residues" evidence="1">
    <location>
        <begin position="448"/>
        <end position="458"/>
    </location>
</feature>
<name>A0A9W9CKJ8_9PLEO</name>
<protein>
    <submittedName>
        <fullName evidence="2">Uncharacterized protein</fullName>
    </submittedName>
</protein>
<feature type="compositionally biased region" description="Basic and acidic residues" evidence="1">
    <location>
        <begin position="303"/>
        <end position="312"/>
    </location>
</feature>
<evidence type="ECO:0000256" key="1">
    <source>
        <dbReference type="SAM" id="MobiDB-lite"/>
    </source>
</evidence>
<accession>A0A9W9CKJ8</accession>
<dbReference type="Proteomes" id="UP001140560">
    <property type="component" value="Unassembled WGS sequence"/>
</dbReference>
<feature type="compositionally biased region" description="Polar residues" evidence="1">
    <location>
        <begin position="478"/>
        <end position="490"/>
    </location>
</feature>
<gene>
    <name evidence="2" type="ORF">N0V83_006742</name>
</gene>
<feature type="region of interest" description="Disordered" evidence="1">
    <location>
        <begin position="229"/>
        <end position="253"/>
    </location>
</feature>
<reference evidence="2" key="1">
    <citation type="submission" date="2022-10" db="EMBL/GenBank/DDBJ databases">
        <title>Tapping the CABI collections for fungal endophytes: first genome assemblies for Collariella, Neodidymelliopsis, Ascochyta clinopodiicola, Didymella pomorum, Didymosphaeria variabile, Neocosmospora piperis and Neocucurbitaria cava.</title>
        <authorList>
            <person name="Hill R."/>
        </authorList>
    </citation>
    <scope>NUCLEOTIDE SEQUENCE</scope>
    <source>
        <strain evidence="2">IMI 356814</strain>
    </source>
</reference>
<feature type="region of interest" description="Disordered" evidence="1">
    <location>
        <begin position="295"/>
        <end position="426"/>
    </location>
</feature>
<dbReference type="OrthoDB" id="3799259at2759"/>
<comment type="caution">
    <text evidence="2">The sequence shown here is derived from an EMBL/GenBank/DDBJ whole genome shotgun (WGS) entry which is preliminary data.</text>
</comment>
<evidence type="ECO:0000313" key="3">
    <source>
        <dbReference type="Proteomes" id="UP001140560"/>
    </source>
</evidence>
<organism evidence="2 3">
    <name type="scientific">Neocucurbitaria cava</name>
    <dbReference type="NCBI Taxonomy" id="798079"/>
    <lineage>
        <taxon>Eukaryota</taxon>
        <taxon>Fungi</taxon>
        <taxon>Dikarya</taxon>
        <taxon>Ascomycota</taxon>
        <taxon>Pezizomycotina</taxon>
        <taxon>Dothideomycetes</taxon>
        <taxon>Pleosporomycetidae</taxon>
        <taxon>Pleosporales</taxon>
        <taxon>Pleosporineae</taxon>
        <taxon>Cucurbitariaceae</taxon>
        <taxon>Neocucurbitaria</taxon>
    </lineage>
</organism>
<feature type="region of interest" description="Disordered" evidence="1">
    <location>
        <begin position="438"/>
        <end position="515"/>
    </location>
</feature>
<keyword evidence="3" id="KW-1185">Reference proteome</keyword>
<evidence type="ECO:0000313" key="2">
    <source>
        <dbReference type="EMBL" id="KAJ4368385.1"/>
    </source>
</evidence>
<dbReference type="EMBL" id="JAPEUY010000011">
    <property type="protein sequence ID" value="KAJ4368385.1"/>
    <property type="molecule type" value="Genomic_DNA"/>
</dbReference>
<feature type="compositionally biased region" description="Basic and acidic residues" evidence="1">
    <location>
        <begin position="351"/>
        <end position="373"/>
    </location>
</feature>